<dbReference type="InterPro" id="IPR017133">
    <property type="entry name" value="PvcA"/>
</dbReference>
<keyword evidence="4" id="KW-1185">Reference proteome</keyword>
<dbReference type="STRING" id="47871.GA0070608_0705"/>
<evidence type="ECO:0000313" key="3">
    <source>
        <dbReference type="Proteomes" id="UP000199343"/>
    </source>
</evidence>
<dbReference type="PANTHER" id="PTHR37285:SF5">
    <property type="entry name" value="SPORE WALL MATURATION PROTEIN DIT1"/>
    <property type="match status" value="1"/>
</dbReference>
<sequence>MTVAEDEQVDGRERTLARQILELVFRFRRLEHADDPCGGQPCDDCFATHEERVGHYVRSGEPLHFVLPAFPAKSRNPEKVVGSLPDLGERISVEFLQSFCEQVSHYHPTGARILICSDGHVFSDLLGIPDEDVTAYRTELQRIIDQTGASSVSMYSLDDAFGAMSYDEMRRLLLDGYATPLADIRAEVLTDLGARSLFNGMHRFMLEDQAPLHPGLSRTKLREHCKEFAYQMIQRSRAWGDLVGTMFPDSLRLSIHPQPRHAEKIGLHLIRTRDSWLTPWHGVVLDDGLTLTLVKRSQAESDRASLVWRNGRPSHYVNPHFRQEEIAS</sequence>
<name>A0A1C6U8T7_9ACTN</name>
<dbReference type="PIRSF" id="PIRSF037196">
    <property type="entry name" value="Pyoverdine_chromoph_PvcA"/>
    <property type="match status" value="1"/>
</dbReference>
<protein>
    <submittedName>
        <fullName evidence="1">2-isocyano-3-(4-hydroxyphenyl)propanoate synthase</fullName>
    </submittedName>
    <submittedName>
        <fullName evidence="2">Isocyanide synthase family protein</fullName>
    </submittedName>
</protein>
<dbReference type="Gene3D" id="3.30.60.140">
    <property type="match status" value="1"/>
</dbReference>
<dbReference type="AlphaFoldDB" id="A0A1C6U8T7"/>
<gene>
    <name evidence="1" type="ORF">GA0070608_0705</name>
    <name evidence="2" type="ORF">OIE14_06230</name>
</gene>
<dbReference type="Pfam" id="PF05141">
    <property type="entry name" value="DIT1_PvcA"/>
    <property type="match status" value="1"/>
</dbReference>
<evidence type="ECO:0000313" key="1">
    <source>
        <dbReference type="EMBL" id="SCL50500.1"/>
    </source>
</evidence>
<proteinExistence type="predicted"/>
<organism evidence="1 3">
    <name type="scientific">Micromonospora peucetia</name>
    <dbReference type="NCBI Taxonomy" id="47871"/>
    <lineage>
        <taxon>Bacteria</taxon>
        <taxon>Bacillati</taxon>
        <taxon>Actinomycetota</taxon>
        <taxon>Actinomycetes</taxon>
        <taxon>Micromonosporales</taxon>
        <taxon>Micromonosporaceae</taxon>
        <taxon>Micromonospora</taxon>
    </lineage>
</organism>
<evidence type="ECO:0000313" key="4">
    <source>
        <dbReference type="Proteomes" id="UP001334804"/>
    </source>
</evidence>
<dbReference type="Proteomes" id="UP000199343">
    <property type="component" value="Unassembled WGS sequence"/>
</dbReference>
<dbReference type="Proteomes" id="UP001334804">
    <property type="component" value="Chromosome"/>
</dbReference>
<dbReference type="OrthoDB" id="860574at2"/>
<accession>A0A1C6U8T7</accession>
<dbReference type="EMBL" id="FMIC01000002">
    <property type="protein sequence ID" value="SCL50500.1"/>
    <property type="molecule type" value="Genomic_DNA"/>
</dbReference>
<dbReference type="PANTHER" id="PTHR37285">
    <property type="entry name" value="SPORE WALL MATURATION PROTEIN DIT1"/>
    <property type="match status" value="1"/>
</dbReference>
<evidence type="ECO:0000313" key="2">
    <source>
        <dbReference type="EMBL" id="WSA33644.1"/>
    </source>
</evidence>
<dbReference type="RefSeq" id="WP_091621524.1">
    <property type="nucleotide sequence ID" value="NZ_CP109071.1"/>
</dbReference>
<reference evidence="1 3" key="1">
    <citation type="submission" date="2016-06" db="EMBL/GenBank/DDBJ databases">
        <authorList>
            <person name="Kjaerup R.B."/>
            <person name="Dalgaard T.S."/>
            <person name="Juul-Madsen H.R."/>
        </authorList>
    </citation>
    <scope>NUCLEOTIDE SEQUENCE [LARGE SCALE GENOMIC DNA]</scope>
    <source>
        <strain evidence="1 3">DSM 43363</strain>
    </source>
</reference>
<dbReference type="InterPro" id="IPR007817">
    <property type="entry name" value="Isocyanide_synthase_DIT1"/>
</dbReference>
<reference evidence="2 4" key="2">
    <citation type="submission" date="2022-10" db="EMBL/GenBank/DDBJ databases">
        <title>The complete genomes of actinobacterial strains from the NBC collection.</title>
        <authorList>
            <person name="Joergensen T.S."/>
            <person name="Alvarez Arevalo M."/>
            <person name="Sterndorff E.B."/>
            <person name="Faurdal D."/>
            <person name="Vuksanovic O."/>
            <person name="Mourched A.-S."/>
            <person name="Charusanti P."/>
            <person name="Shaw S."/>
            <person name="Blin K."/>
            <person name="Weber T."/>
        </authorList>
    </citation>
    <scope>NUCLEOTIDE SEQUENCE [LARGE SCALE GENOMIC DNA]</scope>
    <source>
        <strain evidence="2 4">NBC 01809</strain>
    </source>
</reference>
<dbReference type="EMBL" id="CP109071">
    <property type="protein sequence ID" value="WSA33644.1"/>
    <property type="molecule type" value="Genomic_DNA"/>
</dbReference>